<gene>
    <name evidence="1" type="ORF">PXEA_LOCUS22363</name>
</gene>
<protein>
    <submittedName>
        <fullName evidence="1">Uncharacterized protein</fullName>
    </submittedName>
</protein>
<organism evidence="1 2">
    <name type="scientific">Protopolystoma xenopodis</name>
    <dbReference type="NCBI Taxonomy" id="117903"/>
    <lineage>
        <taxon>Eukaryota</taxon>
        <taxon>Metazoa</taxon>
        <taxon>Spiralia</taxon>
        <taxon>Lophotrochozoa</taxon>
        <taxon>Platyhelminthes</taxon>
        <taxon>Monogenea</taxon>
        <taxon>Polyopisthocotylea</taxon>
        <taxon>Polystomatidea</taxon>
        <taxon>Polystomatidae</taxon>
        <taxon>Protopolystoma</taxon>
    </lineage>
</organism>
<sequence>MHPCHKSKFDLSVVLNHTTPTACSLVPLLLSPCCRIAPARVCPGNDPFRSILRPRDCCTISRIAFTRPFLATVYGLLPCFCVHPTLHSPLPSKASLPDPPSAFCLFMTDSSDGSNRTAF</sequence>
<reference evidence="1" key="1">
    <citation type="submission" date="2018-11" db="EMBL/GenBank/DDBJ databases">
        <authorList>
            <consortium name="Pathogen Informatics"/>
        </authorList>
    </citation>
    <scope>NUCLEOTIDE SEQUENCE</scope>
</reference>
<accession>A0A3S5FF20</accession>
<dbReference type="Proteomes" id="UP000784294">
    <property type="component" value="Unassembled WGS sequence"/>
</dbReference>
<keyword evidence="2" id="KW-1185">Reference proteome</keyword>
<name>A0A3S5FF20_9PLAT</name>
<dbReference type="AlphaFoldDB" id="A0A3S5FF20"/>
<evidence type="ECO:0000313" key="2">
    <source>
        <dbReference type="Proteomes" id="UP000784294"/>
    </source>
</evidence>
<dbReference type="EMBL" id="CAAALY010098763">
    <property type="protein sequence ID" value="VEL28923.1"/>
    <property type="molecule type" value="Genomic_DNA"/>
</dbReference>
<comment type="caution">
    <text evidence="1">The sequence shown here is derived from an EMBL/GenBank/DDBJ whole genome shotgun (WGS) entry which is preliminary data.</text>
</comment>
<evidence type="ECO:0000313" key="1">
    <source>
        <dbReference type="EMBL" id="VEL28923.1"/>
    </source>
</evidence>
<proteinExistence type="predicted"/>